<name>A0A2Z6S803_9GLOM</name>
<dbReference type="Proteomes" id="UP000247702">
    <property type="component" value="Unassembled WGS sequence"/>
</dbReference>
<evidence type="ECO:0000313" key="1">
    <source>
        <dbReference type="EMBL" id="GBC07075.1"/>
    </source>
</evidence>
<reference evidence="1 2" key="1">
    <citation type="submission" date="2017-11" db="EMBL/GenBank/DDBJ databases">
        <title>The genome of Rhizophagus clarus HR1 reveals common genetic basis of auxotrophy among arbuscular mycorrhizal fungi.</title>
        <authorList>
            <person name="Kobayashi Y."/>
        </authorList>
    </citation>
    <scope>NUCLEOTIDE SEQUENCE [LARGE SCALE GENOMIC DNA]</scope>
    <source>
        <strain evidence="1 2">HR1</strain>
    </source>
</reference>
<dbReference type="AlphaFoldDB" id="A0A2Z6S803"/>
<keyword evidence="2" id="KW-1185">Reference proteome</keyword>
<evidence type="ECO:0000313" key="2">
    <source>
        <dbReference type="Proteomes" id="UP000247702"/>
    </source>
</evidence>
<dbReference type="EMBL" id="BEXD01004119">
    <property type="protein sequence ID" value="GBC07075.1"/>
    <property type="molecule type" value="Genomic_DNA"/>
</dbReference>
<organism evidence="1 2">
    <name type="scientific">Rhizophagus clarus</name>
    <dbReference type="NCBI Taxonomy" id="94130"/>
    <lineage>
        <taxon>Eukaryota</taxon>
        <taxon>Fungi</taxon>
        <taxon>Fungi incertae sedis</taxon>
        <taxon>Mucoromycota</taxon>
        <taxon>Glomeromycotina</taxon>
        <taxon>Glomeromycetes</taxon>
        <taxon>Glomerales</taxon>
        <taxon>Glomeraceae</taxon>
        <taxon>Rhizophagus</taxon>
    </lineage>
</organism>
<proteinExistence type="predicted"/>
<gene>
    <name evidence="1" type="ORF">RclHR1_07230002</name>
</gene>
<accession>A0A2Z6S803</accession>
<comment type="caution">
    <text evidence="1">The sequence shown here is derived from an EMBL/GenBank/DDBJ whole genome shotgun (WGS) entry which is preliminary data.</text>
</comment>
<protein>
    <submittedName>
        <fullName evidence="1">Uncharacterized protein</fullName>
    </submittedName>
</protein>
<sequence length="104" mass="12319">MEFLDKSTLKDIRETVKEMMLGDNYDREKDHDKDYIIYAIYSLLREIENRSLKVDNFEAWFNCHVWNPILDQAFGDVDVITVVWKTVENGRGGDWILRFIGNGE</sequence>